<dbReference type="EMBL" id="RZUH01000004">
    <property type="protein sequence ID" value="KAA8828109.1"/>
    <property type="molecule type" value="Genomic_DNA"/>
</dbReference>
<name>A0A5M9ZKZ8_9BIFI</name>
<dbReference type="RefSeq" id="WP_150379275.1">
    <property type="nucleotide sequence ID" value="NZ_RZUH01000004.1"/>
</dbReference>
<proteinExistence type="predicted"/>
<reference evidence="1 2" key="1">
    <citation type="journal article" date="2019" name="Syst. Appl. Microbiol.">
        <title>Characterization of Bifidobacterium species in feaces of the Egyptian fruit bat: Description of B. vespertilionis sp. nov. and B. rousetti sp. nov.</title>
        <authorList>
            <person name="Modesto M."/>
            <person name="Satti M."/>
            <person name="Watanabe K."/>
            <person name="Puglisi E."/>
            <person name="Morelli L."/>
            <person name="Huang C.-H."/>
            <person name="Liou J.-S."/>
            <person name="Miyashita M."/>
            <person name="Tamura T."/>
            <person name="Saito S."/>
            <person name="Mori K."/>
            <person name="Huang L."/>
            <person name="Sciavilla P."/>
            <person name="Sandri C."/>
            <person name="Spiezio C."/>
            <person name="Vitali F."/>
            <person name="Cavalieri D."/>
            <person name="Perpetuini G."/>
            <person name="Tofalo R."/>
            <person name="Bonetti A."/>
            <person name="Arita M."/>
            <person name="Mattarelli P."/>
        </authorList>
    </citation>
    <scope>NUCLEOTIDE SEQUENCE [LARGE SCALE GENOMIC DNA]</scope>
    <source>
        <strain evidence="1 2">RST17</strain>
    </source>
</reference>
<gene>
    <name evidence="1" type="ORF">EMO91_06625</name>
</gene>
<sequence>MTENMVVVPAAGAPPAPRPITRARTLILDGPPVAMLDAARVFLAALGADRGAPVPAGLPASAAAHMRFVGWAGGLMLDAADMAFEPFAVAFANGGGRVGIRQGAPLGDGFACGWGLLVPDPEAVRLTLFPPLGVGDA</sequence>
<dbReference type="AlphaFoldDB" id="A0A5M9ZKZ8"/>
<evidence type="ECO:0000313" key="2">
    <source>
        <dbReference type="Proteomes" id="UP000410049"/>
    </source>
</evidence>
<accession>A0A5M9ZKZ8</accession>
<comment type="caution">
    <text evidence="1">The sequence shown here is derived from an EMBL/GenBank/DDBJ whole genome shotgun (WGS) entry which is preliminary data.</text>
</comment>
<protein>
    <submittedName>
        <fullName evidence="1">Uncharacterized protein</fullName>
    </submittedName>
</protein>
<organism evidence="1 2">
    <name type="scientific">Bifidobacterium myosotis</name>
    <dbReference type="NCBI Taxonomy" id="1630166"/>
    <lineage>
        <taxon>Bacteria</taxon>
        <taxon>Bacillati</taxon>
        <taxon>Actinomycetota</taxon>
        <taxon>Actinomycetes</taxon>
        <taxon>Bifidobacteriales</taxon>
        <taxon>Bifidobacteriaceae</taxon>
        <taxon>Bifidobacterium</taxon>
    </lineage>
</organism>
<dbReference type="Proteomes" id="UP000410049">
    <property type="component" value="Unassembled WGS sequence"/>
</dbReference>
<evidence type="ECO:0000313" key="1">
    <source>
        <dbReference type="EMBL" id="KAA8828109.1"/>
    </source>
</evidence>